<feature type="chain" id="PRO_5001969477" description="DUF3426 domain-containing protein" evidence="1">
    <location>
        <begin position="21"/>
        <end position="145"/>
    </location>
</feature>
<evidence type="ECO:0000256" key="1">
    <source>
        <dbReference type="SAM" id="SignalP"/>
    </source>
</evidence>
<dbReference type="EMBL" id="AVPU01000010">
    <property type="protein sequence ID" value="KGM54737.1"/>
    <property type="molecule type" value="Genomic_DNA"/>
</dbReference>
<feature type="signal peptide" evidence="1">
    <location>
        <begin position="1"/>
        <end position="20"/>
    </location>
</feature>
<evidence type="ECO:0000313" key="3">
    <source>
        <dbReference type="Proteomes" id="UP000029998"/>
    </source>
</evidence>
<keyword evidence="1" id="KW-0732">Signal</keyword>
<dbReference type="Proteomes" id="UP000029998">
    <property type="component" value="Unassembled WGS sequence"/>
</dbReference>
<organism evidence="2 3">
    <name type="scientific">Lysobacter daejeonensis GH1-9</name>
    <dbReference type="NCBI Taxonomy" id="1385517"/>
    <lineage>
        <taxon>Bacteria</taxon>
        <taxon>Pseudomonadati</taxon>
        <taxon>Pseudomonadota</taxon>
        <taxon>Gammaproteobacteria</taxon>
        <taxon>Lysobacterales</taxon>
        <taxon>Lysobacteraceae</taxon>
        <taxon>Aerolutibacter</taxon>
    </lineage>
</organism>
<protein>
    <recommendedName>
        <fullName evidence="4">DUF3426 domain-containing protein</fullName>
    </recommendedName>
</protein>
<proteinExistence type="predicted"/>
<reference evidence="2 3" key="1">
    <citation type="submission" date="2013-08" db="EMBL/GenBank/DDBJ databases">
        <title>Genome sequencing of Lysobacter.</title>
        <authorList>
            <person name="Zhang S."/>
            <person name="Wang G."/>
        </authorList>
    </citation>
    <scope>NUCLEOTIDE SEQUENCE [LARGE SCALE GENOMIC DNA]</scope>
    <source>
        <strain evidence="2 3">GH1-9</strain>
    </source>
</reference>
<accession>A0A0A0F004</accession>
<dbReference type="AlphaFoldDB" id="A0A0A0F004"/>
<sequence length="145" mass="15944">MLALILLLSLQLLLSQRAQLAEQPRWRPALERVCGLLGCSLPAWREPEAFAMVTRSVRPSPVHPGVLEITATFRNDAAREQAWPVLLLSLSDIHGQTVGARAFAPAEYRDQRTTGDTLAPGQTVTVLLDVVEPAPDTVAFSFDFR</sequence>
<comment type="caution">
    <text evidence="2">The sequence shown here is derived from an EMBL/GenBank/DDBJ whole genome shotgun (WGS) entry which is preliminary data.</text>
</comment>
<evidence type="ECO:0008006" key="4">
    <source>
        <dbReference type="Google" id="ProtNLM"/>
    </source>
</evidence>
<keyword evidence="3" id="KW-1185">Reference proteome</keyword>
<dbReference type="Pfam" id="PF11906">
    <property type="entry name" value="DUF3426"/>
    <property type="match status" value="1"/>
</dbReference>
<dbReference type="eggNOG" id="COG1273">
    <property type="taxonomic scope" value="Bacteria"/>
</dbReference>
<gene>
    <name evidence="2" type="ORF">N800_02370</name>
</gene>
<dbReference type="STRING" id="1385517.N800_02370"/>
<name>A0A0A0F004_9GAMM</name>
<evidence type="ECO:0000313" key="2">
    <source>
        <dbReference type="EMBL" id="KGM54737.1"/>
    </source>
</evidence>
<dbReference type="InterPro" id="IPR021834">
    <property type="entry name" value="DUF3426"/>
</dbReference>